<dbReference type="PANTHER" id="PTHR33975:SF2">
    <property type="entry name" value="MYELIN-ASSOCIATED OLIGODENDROCYTE BASIC PROTEIN"/>
    <property type="match status" value="1"/>
</dbReference>
<evidence type="ECO:0000313" key="2">
    <source>
        <dbReference type="Proteomes" id="UP001165065"/>
    </source>
</evidence>
<dbReference type="AlphaFoldDB" id="A0A9W7GAF2"/>
<dbReference type="InterPro" id="IPR053023">
    <property type="entry name" value="FLAP_modulator"/>
</dbReference>
<dbReference type="OrthoDB" id="542507at2759"/>
<gene>
    <name evidence="1" type="ORF">TrCOL_g10191</name>
</gene>
<dbReference type="Pfam" id="PF07466">
    <property type="entry name" value="DUF1517"/>
    <property type="match status" value="1"/>
</dbReference>
<dbReference type="PANTHER" id="PTHR33975">
    <property type="entry name" value="MYELIN-ASSOCIATED OLIGODENDROCYTE BASIC PROTEIN"/>
    <property type="match status" value="1"/>
</dbReference>
<evidence type="ECO:0000313" key="1">
    <source>
        <dbReference type="EMBL" id="GMI39206.1"/>
    </source>
</evidence>
<sequence>MFEEAGPLGKGITVGQVSVCVRDGHEMINKMNSIASKNSGTSPTALSKLAGETALALLRASDNWISACGKKSKYATKDAGKAESDFNRRATTLASTYEKEYPPDASSSSSSSTAPSSSVAVVTLLLEITGDETAFDIAGKSFSQTKESLQSIAADVGCDGGRVLNAVEVFWCPGDRKEILEEADVLLDFPELRSL</sequence>
<proteinExistence type="predicted"/>
<keyword evidence="2" id="KW-1185">Reference proteome</keyword>
<accession>A0A9W7GAF2</accession>
<dbReference type="EMBL" id="BRYA01000099">
    <property type="protein sequence ID" value="GMI39206.1"/>
    <property type="molecule type" value="Genomic_DNA"/>
</dbReference>
<name>A0A9W7GAF2_9STRA</name>
<protein>
    <submittedName>
        <fullName evidence="1">Uncharacterized protein</fullName>
    </submittedName>
</protein>
<dbReference type="Proteomes" id="UP001165065">
    <property type="component" value="Unassembled WGS sequence"/>
</dbReference>
<reference evidence="2" key="1">
    <citation type="journal article" date="2023" name="Commun. Biol.">
        <title>Genome analysis of Parmales, the sister group of diatoms, reveals the evolutionary specialization of diatoms from phago-mixotrophs to photoautotrophs.</title>
        <authorList>
            <person name="Ban H."/>
            <person name="Sato S."/>
            <person name="Yoshikawa S."/>
            <person name="Yamada K."/>
            <person name="Nakamura Y."/>
            <person name="Ichinomiya M."/>
            <person name="Sato N."/>
            <person name="Blanc-Mathieu R."/>
            <person name="Endo H."/>
            <person name="Kuwata A."/>
            <person name="Ogata H."/>
        </authorList>
    </citation>
    <scope>NUCLEOTIDE SEQUENCE [LARGE SCALE GENOMIC DNA]</scope>
</reference>
<comment type="caution">
    <text evidence="1">The sequence shown here is derived from an EMBL/GenBank/DDBJ whole genome shotgun (WGS) entry which is preliminary data.</text>
</comment>
<organism evidence="1 2">
    <name type="scientific">Triparma columacea</name>
    <dbReference type="NCBI Taxonomy" id="722753"/>
    <lineage>
        <taxon>Eukaryota</taxon>
        <taxon>Sar</taxon>
        <taxon>Stramenopiles</taxon>
        <taxon>Ochrophyta</taxon>
        <taxon>Bolidophyceae</taxon>
        <taxon>Parmales</taxon>
        <taxon>Triparmaceae</taxon>
        <taxon>Triparma</taxon>
    </lineage>
</organism>
<dbReference type="InterPro" id="IPR010903">
    <property type="entry name" value="DUF1517"/>
</dbReference>